<organism evidence="1">
    <name type="scientific">Cacopsylla melanoneura</name>
    <dbReference type="NCBI Taxonomy" id="428564"/>
    <lineage>
        <taxon>Eukaryota</taxon>
        <taxon>Metazoa</taxon>
        <taxon>Ecdysozoa</taxon>
        <taxon>Arthropoda</taxon>
        <taxon>Hexapoda</taxon>
        <taxon>Insecta</taxon>
        <taxon>Pterygota</taxon>
        <taxon>Neoptera</taxon>
        <taxon>Paraneoptera</taxon>
        <taxon>Hemiptera</taxon>
        <taxon>Sternorrhyncha</taxon>
        <taxon>Psylloidea</taxon>
        <taxon>Psyllidae</taxon>
        <taxon>Psyllinae</taxon>
        <taxon>Cacopsylla</taxon>
    </lineage>
</organism>
<reference evidence="1" key="1">
    <citation type="submission" date="2021-05" db="EMBL/GenBank/DDBJ databases">
        <authorList>
            <person name="Alioto T."/>
            <person name="Alioto T."/>
            <person name="Gomez Garrido J."/>
        </authorList>
    </citation>
    <scope>NUCLEOTIDE SEQUENCE</scope>
</reference>
<name>A0A8D8TT47_9HEMI</name>
<evidence type="ECO:0000313" key="1">
    <source>
        <dbReference type="EMBL" id="CAG6691800.1"/>
    </source>
</evidence>
<dbReference type="EMBL" id="HBUF01304652">
    <property type="protein sequence ID" value="CAG6691800.1"/>
    <property type="molecule type" value="Transcribed_RNA"/>
</dbReference>
<proteinExistence type="predicted"/>
<dbReference type="EMBL" id="HBUF01304650">
    <property type="protein sequence ID" value="CAG6691794.1"/>
    <property type="molecule type" value="Transcribed_RNA"/>
</dbReference>
<dbReference type="EMBL" id="HBUF01304651">
    <property type="protein sequence ID" value="CAG6691797.1"/>
    <property type="molecule type" value="Transcribed_RNA"/>
</dbReference>
<dbReference type="EMBL" id="HBUF01304653">
    <property type="protein sequence ID" value="CAG6691803.1"/>
    <property type="molecule type" value="Transcribed_RNA"/>
</dbReference>
<accession>A0A8D8TT47</accession>
<protein>
    <submittedName>
        <fullName evidence="1">Uncharacterized protein</fullName>
    </submittedName>
</protein>
<dbReference type="AlphaFoldDB" id="A0A8D8TT47"/>
<sequence>MTMLWKSETVQRFLEPVGQPVTTTDPEIITKLTARKIDMIFWTRFGTRGLEDLTDELVRVLETFGIHQLPERNHIILNLLDILMTKYVRVSSQIIGQRSLAER</sequence>